<evidence type="ECO:0000313" key="2">
    <source>
        <dbReference type="Proteomes" id="UP000799424"/>
    </source>
</evidence>
<evidence type="ECO:0000313" key="1">
    <source>
        <dbReference type="EMBL" id="KAF2827677.1"/>
    </source>
</evidence>
<sequence length="164" mass="17544">MSNTSTTNTASRLAELQLFDTLKSRIISLATALYGTRSPHASSSFDLLSYTTDDNVTHGVALILYTGPSTSPATSYEFLSYVDGQSSTIAGAERLLEDMEEGMGGVIGRLIENQECTVTHSAIPDIVAGGDGEEEEEGEDAVGGVEEQRWEMTLQGIEEEDEGV</sequence>
<dbReference type="Proteomes" id="UP000799424">
    <property type="component" value="Unassembled WGS sequence"/>
</dbReference>
<accession>A0A6A7A4S4</accession>
<proteinExistence type="predicted"/>
<organism evidence="1 2">
    <name type="scientific">Ophiobolus disseminans</name>
    <dbReference type="NCBI Taxonomy" id="1469910"/>
    <lineage>
        <taxon>Eukaryota</taxon>
        <taxon>Fungi</taxon>
        <taxon>Dikarya</taxon>
        <taxon>Ascomycota</taxon>
        <taxon>Pezizomycotina</taxon>
        <taxon>Dothideomycetes</taxon>
        <taxon>Pleosporomycetidae</taxon>
        <taxon>Pleosporales</taxon>
        <taxon>Pleosporineae</taxon>
        <taxon>Phaeosphaeriaceae</taxon>
        <taxon>Ophiobolus</taxon>
    </lineage>
</organism>
<name>A0A6A7A4S4_9PLEO</name>
<keyword evidence="2" id="KW-1185">Reference proteome</keyword>
<reference evidence="1" key="1">
    <citation type="journal article" date="2020" name="Stud. Mycol.">
        <title>101 Dothideomycetes genomes: a test case for predicting lifestyles and emergence of pathogens.</title>
        <authorList>
            <person name="Haridas S."/>
            <person name="Albert R."/>
            <person name="Binder M."/>
            <person name="Bloem J."/>
            <person name="Labutti K."/>
            <person name="Salamov A."/>
            <person name="Andreopoulos B."/>
            <person name="Baker S."/>
            <person name="Barry K."/>
            <person name="Bills G."/>
            <person name="Bluhm B."/>
            <person name="Cannon C."/>
            <person name="Castanera R."/>
            <person name="Culley D."/>
            <person name="Daum C."/>
            <person name="Ezra D."/>
            <person name="Gonzalez J."/>
            <person name="Henrissat B."/>
            <person name="Kuo A."/>
            <person name="Liang C."/>
            <person name="Lipzen A."/>
            <person name="Lutzoni F."/>
            <person name="Magnuson J."/>
            <person name="Mondo S."/>
            <person name="Nolan M."/>
            <person name="Ohm R."/>
            <person name="Pangilinan J."/>
            <person name="Park H.-J."/>
            <person name="Ramirez L."/>
            <person name="Alfaro M."/>
            <person name="Sun H."/>
            <person name="Tritt A."/>
            <person name="Yoshinaga Y."/>
            <person name="Zwiers L.-H."/>
            <person name="Turgeon B."/>
            <person name="Goodwin S."/>
            <person name="Spatafora J."/>
            <person name="Crous P."/>
            <person name="Grigoriev I."/>
        </authorList>
    </citation>
    <scope>NUCLEOTIDE SEQUENCE</scope>
    <source>
        <strain evidence="1">CBS 113818</strain>
    </source>
</reference>
<protein>
    <submittedName>
        <fullName evidence="1">Uncharacterized protein</fullName>
    </submittedName>
</protein>
<dbReference type="EMBL" id="MU006224">
    <property type="protein sequence ID" value="KAF2827677.1"/>
    <property type="molecule type" value="Genomic_DNA"/>
</dbReference>
<gene>
    <name evidence="1" type="ORF">CC86DRAFT_405786</name>
</gene>
<dbReference type="OrthoDB" id="3792077at2759"/>
<dbReference type="AlphaFoldDB" id="A0A6A7A4S4"/>